<evidence type="ECO:0000313" key="9">
    <source>
        <dbReference type="Proteomes" id="UP000012174"/>
    </source>
</evidence>
<dbReference type="EMBL" id="KB707329">
    <property type="protein sequence ID" value="EMR62948.1"/>
    <property type="molecule type" value="Genomic_DNA"/>
</dbReference>
<dbReference type="GO" id="GO:0016020">
    <property type="term" value="C:membrane"/>
    <property type="evidence" value="ECO:0007669"/>
    <property type="project" value="UniProtKB-SubCell"/>
</dbReference>
<gene>
    <name evidence="8" type="ORF">UCREL1_10104</name>
</gene>
<dbReference type="Pfam" id="PF00892">
    <property type="entry name" value="EamA"/>
    <property type="match status" value="2"/>
</dbReference>
<evidence type="ECO:0000259" key="7">
    <source>
        <dbReference type="Pfam" id="PF00892"/>
    </source>
</evidence>
<dbReference type="eggNOG" id="KOG4510">
    <property type="taxonomic scope" value="Eukaryota"/>
</dbReference>
<evidence type="ECO:0000256" key="3">
    <source>
        <dbReference type="ARBA" id="ARBA00022989"/>
    </source>
</evidence>
<feature type="transmembrane region" description="Helical" evidence="6">
    <location>
        <begin position="313"/>
        <end position="331"/>
    </location>
</feature>
<dbReference type="PANTHER" id="PTHR22911:SF6">
    <property type="entry name" value="SOLUTE CARRIER FAMILY 35 MEMBER G1"/>
    <property type="match status" value="1"/>
</dbReference>
<proteinExistence type="predicted"/>
<organism evidence="8 9">
    <name type="scientific">Eutypa lata (strain UCR-EL1)</name>
    <name type="common">Grapevine dieback disease fungus</name>
    <name type="synonym">Eutypa armeniacae</name>
    <dbReference type="NCBI Taxonomy" id="1287681"/>
    <lineage>
        <taxon>Eukaryota</taxon>
        <taxon>Fungi</taxon>
        <taxon>Dikarya</taxon>
        <taxon>Ascomycota</taxon>
        <taxon>Pezizomycotina</taxon>
        <taxon>Sordariomycetes</taxon>
        <taxon>Xylariomycetidae</taxon>
        <taxon>Xylariales</taxon>
        <taxon>Diatrypaceae</taxon>
        <taxon>Eutypa</taxon>
    </lineage>
</organism>
<feature type="transmembrane region" description="Helical" evidence="6">
    <location>
        <begin position="343"/>
        <end position="363"/>
    </location>
</feature>
<feature type="transmembrane region" description="Helical" evidence="6">
    <location>
        <begin position="281"/>
        <end position="301"/>
    </location>
</feature>
<dbReference type="OMA" id="QIIFIRM"/>
<protein>
    <submittedName>
        <fullName evidence="8">Putative duf6 domain protein</fullName>
    </submittedName>
</protein>
<dbReference type="HOGENOM" id="CLU_032828_4_3_1"/>
<feature type="transmembrane region" description="Helical" evidence="6">
    <location>
        <begin position="186"/>
        <end position="203"/>
    </location>
</feature>
<feature type="compositionally biased region" description="Low complexity" evidence="5">
    <location>
        <begin position="10"/>
        <end position="52"/>
    </location>
</feature>
<keyword evidence="2 6" id="KW-0812">Transmembrane</keyword>
<evidence type="ECO:0000256" key="1">
    <source>
        <dbReference type="ARBA" id="ARBA00004141"/>
    </source>
</evidence>
<reference evidence="9" key="1">
    <citation type="journal article" date="2013" name="Genome Announc.">
        <title>Draft genome sequence of the grapevine dieback fungus Eutypa lata UCR-EL1.</title>
        <authorList>
            <person name="Blanco-Ulate B."/>
            <person name="Rolshausen P.E."/>
            <person name="Cantu D."/>
        </authorList>
    </citation>
    <scope>NUCLEOTIDE SEQUENCE [LARGE SCALE GENOMIC DNA]</scope>
    <source>
        <strain evidence="9">UCR-EL1</strain>
    </source>
</reference>
<dbReference type="KEGG" id="ela:UCREL1_10104"/>
<dbReference type="AlphaFoldDB" id="M7SFE2"/>
<evidence type="ECO:0000313" key="8">
    <source>
        <dbReference type="EMBL" id="EMR62948.1"/>
    </source>
</evidence>
<dbReference type="Proteomes" id="UP000012174">
    <property type="component" value="Unassembled WGS sequence"/>
</dbReference>
<evidence type="ECO:0000256" key="6">
    <source>
        <dbReference type="SAM" id="Phobius"/>
    </source>
</evidence>
<feature type="region of interest" description="Disordered" evidence="5">
    <location>
        <begin position="1"/>
        <end position="71"/>
    </location>
</feature>
<keyword evidence="9" id="KW-1185">Reference proteome</keyword>
<name>M7SFE2_EUTLA</name>
<comment type="subcellular location">
    <subcellularLocation>
        <location evidence="1">Membrane</location>
        <topology evidence="1">Multi-pass membrane protein</topology>
    </subcellularLocation>
</comment>
<feature type="region of interest" description="Disordered" evidence="5">
    <location>
        <begin position="425"/>
        <end position="454"/>
    </location>
</feature>
<keyword evidence="3 6" id="KW-1133">Transmembrane helix</keyword>
<dbReference type="PANTHER" id="PTHR22911">
    <property type="entry name" value="ACYL-MALONYL CONDENSING ENZYME-RELATED"/>
    <property type="match status" value="1"/>
</dbReference>
<feature type="transmembrane region" description="Helical" evidence="6">
    <location>
        <begin position="400"/>
        <end position="418"/>
    </location>
</feature>
<feature type="domain" description="EamA" evidence="7">
    <location>
        <begin position="282"/>
        <end position="417"/>
    </location>
</feature>
<dbReference type="InterPro" id="IPR000620">
    <property type="entry name" value="EamA_dom"/>
</dbReference>
<keyword evidence="4 6" id="KW-0472">Membrane</keyword>
<evidence type="ECO:0000256" key="5">
    <source>
        <dbReference type="SAM" id="MobiDB-lite"/>
    </source>
</evidence>
<accession>M7SFE2</accession>
<dbReference type="InterPro" id="IPR037185">
    <property type="entry name" value="EmrE-like"/>
</dbReference>
<dbReference type="SUPFAM" id="SSF103481">
    <property type="entry name" value="Multidrug resistance efflux transporter EmrE"/>
    <property type="match status" value="2"/>
</dbReference>
<dbReference type="OrthoDB" id="306876at2759"/>
<sequence length="454" mass="48856">MNYGATKIGADAVSVRADDTSSSSSSSGLAASPAASRSPGSNAGSGSEAEGPSLPPRDDEENGEEQQQQKPWRYRTWDGLKGFYRRNIGLFFVFLAQTFGSIMSTAAKLLTSGESNQFHALQIIFVRMLATAILGFLYMWYQQVPDFPFGKRGIRGLLILRGLAGFAGLFGSYYSLTYLHLADSTVISFLVPTLTAFVCYVWLREPYTLSEALAGVIALTGVLLVARPPFLFPHEVADPKSAHGYEYDYGAAVSSLVTPDQPPPSRGGLVPEPPTSSAQRGFAVICAVLGTFAAAVAYTTIRVIGKRAHSLVSVNYFALVATVGSAAIILVHPDLKFVLPHGAMQWTLLTIIGIAGFLLQFLLTEGLKREKAGRATNMTYLQMVFALVIERVIWGTTPPPLSLLGAVLIIGAAIWLSLQKNHTPVKEQQQQKKPPVDEESNLLGSRGDGGGLRN</sequence>
<evidence type="ECO:0000256" key="4">
    <source>
        <dbReference type="ARBA" id="ARBA00023136"/>
    </source>
</evidence>
<feature type="transmembrane region" description="Helical" evidence="6">
    <location>
        <begin position="119"/>
        <end position="141"/>
    </location>
</feature>
<feature type="transmembrane region" description="Helical" evidence="6">
    <location>
        <begin position="375"/>
        <end position="394"/>
    </location>
</feature>
<feature type="transmembrane region" description="Helical" evidence="6">
    <location>
        <begin position="153"/>
        <end position="174"/>
    </location>
</feature>
<feature type="transmembrane region" description="Helical" evidence="6">
    <location>
        <begin position="88"/>
        <end position="107"/>
    </location>
</feature>
<feature type="domain" description="EamA" evidence="7">
    <location>
        <begin position="88"/>
        <end position="226"/>
    </location>
</feature>
<feature type="transmembrane region" description="Helical" evidence="6">
    <location>
        <begin position="212"/>
        <end position="230"/>
    </location>
</feature>
<evidence type="ECO:0000256" key="2">
    <source>
        <dbReference type="ARBA" id="ARBA00022692"/>
    </source>
</evidence>